<keyword evidence="2" id="KW-0325">Glycoprotein</keyword>
<evidence type="ECO:0000313" key="6">
    <source>
        <dbReference type="Proteomes" id="UP001454036"/>
    </source>
</evidence>
<dbReference type="FunFam" id="2.60.40.420:FF:000003">
    <property type="entry name" value="Blue copper"/>
    <property type="match status" value="1"/>
</dbReference>
<feature type="domain" description="Phytocyanin" evidence="4">
    <location>
        <begin position="24"/>
        <end position="122"/>
    </location>
</feature>
<dbReference type="AlphaFoldDB" id="A0AAV3Q1D6"/>
<dbReference type="InterPro" id="IPR003245">
    <property type="entry name" value="Phytocyanin_dom"/>
</dbReference>
<comment type="caution">
    <text evidence="5">The sequence shown here is derived from an EMBL/GenBank/DDBJ whole genome shotgun (WGS) entry which is preliminary data.</text>
</comment>
<dbReference type="GO" id="GO:0005886">
    <property type="term" value="C:plasma membrane"/>
    <property type="evidence" value="ECO:0007669"/>
    <property type="project" value="TreeGrafter"/>
</dbReference>
<evidence type="ECO:0000256" key="1">
    <source>
        <dbReference type="ARBA" id="ARBA00022723"/>
    </source>
</evidence>
<evidence type="ECO:0000256" key="2">
    <source>
        <dbReference type="ARBA" id="ARBA00023180"/>
    </source>
</evidence>
<protein>
    <recommendedName>
        <fullName evidence="4">Phytocyanin domain-containing protein</fullName>
    </recommendedName>
</protein>
<name>A0AAV3Q1D6_LITER</name>
<feature type="chain" id="PRO_5043629503" description="Phytocyanin domain-containing protein" evidence="3">
    <location>
        <begin position="23"/>
        <end position="187"/>
    </location>
</feature>
<dbReference type="PROSITE" id="PS51485">
    <property type="entry name" value="PHYTOCYANIN"/>
    <property type="match status" value="1"/>
</dbReference>
<dbReference type="InterPro" id="IPR039391">
    <property type="entry name" value="Phytocyanin-like"/>
</dbReference>
<dbReference type="GO" id="GO:0046872">
    <property type="term" value="F:metal ion binding"/>
    <property type="evidence" value="ECO:0007669"/>
    <property type="project" value="UniProtKB-KW"/>
</dbReference>
<keyword evidence="6" id="KW-1185">Reference proteome</keyword>
<keyword evidence="1" id="KW-0479">Metal-binding</keyword>
<proteinExistence type="predicted"/>
<dbReference type="PANTHER" id="PTHR33021">
    <property type="entry name" value="BLUE COPPER PROTEIN"/>
    <property type="match status" value="1"/>
</dbReference>
<feature type="signal peptide" evidence="3">
    <location>
        <begin position="1"/>
        <end position="22"/>
    </location>
</feature>
<dbReference type="PANTHER" id="PTHR33021:SF70">
    <property type="entry name" value="PHYTOCYANIN DOMAIN-CONTAINING PROTEIN"/>
    <property type="match status" value="1"/>
</dbReference>
<evidence type="ECO:0000256" key="3">
    <source>
        <dbReference type="SAM" id="SignalP"/>
    </source>
</evidence>
<dbReference type="InterPro" id="IPR008972">
    <property type="entry name" value="Cupredoxin"/>
</dbReference>
<dbReference type="Pfam" id="PF02298">
    <property type="entry name" value="Cu_bind_like"/>
    <property type="match status" value="1"/>
</dbReference>
<accession>A0AAV3Q1D6</accession>
<organism evidence="5 6">
    <name type="scientific">Lithospermum erythrorhizon</name>
    <name type="common">Purple gromwell</name>
    <name type="synonym">Lithospermum officinale var. erythrorhizon</name>
    <dbReference type="NCBI Taxonomy" id="34254"/>
    <lineage>
        <taxon>Eukaryota</taxon>
        <taxon>Viridiplantae</taxon>
        <taxon>Streptophyta</taxon>
        <taxon>Embryophyta</taxon>
        <taxon>Tracheophyta</taxon>
        <taxon>Spermatophyta</taxon>
        <taxon>Magnoliopsida</taxon>
        <taxon>eudicotyledons</taxon>
        <taxon>Gunneridae</taxon>
        <taxon>Pentapetalae</taxon>
        <taxon>asterids</taxon>
        <taxon>lamiids</taxon>
        <taxon>Boraginales</taxon>
        <taxon>Boraginaceae</taxon>
        <taxon>Boraginoideae</taxon>
        <taxon>Lithospermeae</taxon>
        <taxon>Lithospermum</taxon>
    </lineage>
</organism>
<dbReference type="SUPFAM" id="SSF49503">
    <property type="entry name" value="Cupredoxins"/>
    <property type="match status" value="1"/>
</dbReference>
<reference evidence="5 6" key="1">
    <citation type="submission" date="2024-01" db="EMBL/GenBank/DDBJ databases">
        <title>The complete chloroplast genome sequence of Lithospermum erythrorhizon: insights into the phylogenetic relationship among Boraginaceae species and the maternal lineages of purple gromwells.</title>
        <authorList>
            <person name="Okada T."/>
            <person name="Watanabe K."/>
        </authorList>
    </citation>
    <scope>NUCLEOTIDE SEQUENCE [LARGE SCALE GENOMIC DNA]</scope>
</reference>
<dbReference type="Proteomes" id="UP001454036">
    <property type="component" value="Unassembled WGS sequence"/>
</dbReference>
<sequence>MRNLGFVFAVIFYAGFTLTCRASTLYNVGDSSGWDISTDLDSWQQGKTFVVGDLLWFQYSSNHNVSEVTKENYQRCNTNNVLQSYTGGNTTLTMSSPGHKYFICSTRLHCLGGMKLHVHVEEDQTTPTVAPTSSLSAPQAQPLGGGGSLLPHHSSKSNYNYPSSVPNLISFNFTFLRLLGLVLLIVL</sequence>
<evidence type="ECO:0000259" key="4">
    <source>
        <dbReference type="PROSITE" id="PS51485"/>
    </source>
</evidence>
<gene>
    <name evidence="5" type="ORF">LIER_38535</name>
</gene>
<dbReference type="EMBL" id="BAABME010019636">
    <property type="protein sequence ID" value="GAA0157859.1"/>
    <property type="molecule type" value="Genomic_DNA"/>
</dbReference>
<dbReference type="CDD" id="cd04216">
    <property type="entry name" value="Phytocyanin"/>
    <property type="match status" value="1"/>
</dbReference>
<keyword evidence="3" id="KW-0732">Signal</keyword>
<evidence type="ECO:0000313" key="5">
    <source>
        <dbReference type="EMBL" id="GAA0157859.1"/>
    </source>
</evidence>
<dbReference type="Gene3D" id="2.60.40.420">
    <property type="entry name" value="Cupredoxins - blue copper proteins"/>
    <property type="match status" value="1"/>
</dbReference>
<dbReference type="GO" id="GO:0009055">
    <property type="term" value="F:electron transfer activity"/>
    <property type="evidence" value="ECO:0007669"/>
    <property type="project" value="InterPro"/>
</dbReference>